<evidence type="ECO:0000313" key="1">
    <source>
        <dbReference type="EMBL" id="KAJ3228169.1"/>
    </source>
</evidence>
<name>A0AAD5UBC8_9FUNG</name>
<reference evidence="1" key="1">
    <citation type="submission" date="2020-05" db="EMBL/GenBank/DDBJ databases">
        <title>Phylogenomic resolution of chytrid fungi.</title>
        <authorList>
            <person name="Stajich J.E."/>
            <person name="Amses K."/>
            <person name="Simmons R."/>
            <person name="Seto K."/>
            <person name="Myers J."/>
            <person name="Bonds A."/>
            <person name="Quandt C.A."/>
            <person name="Barry K."/>
            <person name="Liu P."/>
            <person name="Grigoriev I."/>
            <person name="Longcore J.E."/>
            <person name="James T.Y."/>
        </authorList>
    </citation>
    <scope>NUCLEOTIDE SEQUENCE</scope>
    <source>
        <strain evidence="1">JEL0476</strain>
    </source>
</reference>
<dbReference type="Proteomes" id="UP001211065">
    <property type="component" value="Unassembled WGS sequence"/>
</dbReference>
<protein>
    <submittedName>
        <fullName evidence="1">Uncharacterized protein</fullName>
    </submittedName>
</protein>
<proteinExistence type="predicted"/>
<dbReference type="EMBL" id="JADGJW010000005">
    <property type="protein sequence ID" value="KAJ3228169.1"/>
    <property type="molecule type" value="Genomic_DNA"/>
</dbReference>
<accession>A0AAD5UBC8</accession>
<keyword evidence="2" id="KW-1185">Reference proteome</keyword>
<evidence type="ECO:0000313" key="2">
    <source>
        <dbReference type="Proteomes" id="UP001211065"/>
    </source>
</evidence>
<dbReference type="AlphaFoldDB" id="A0AAD5UBC8"/>
<sequence>MTLCTSTLSTSPSTNHTKEECDNAILRLKTDPITKDFPVHFDYLFYTGIDDLCNDVEVVIYASKILVKSCNQFVDEESDIQENAVYASWSNEKAARGACKPVKKYKYCVNQVLNAANLDTITKKELCTPCQKSFWKPILNNVNLAPSTFYWSIMDKKGYLNKIEEVCGKNFFGKN</sequence>
<comment type="caution">
    <text evidence="1">The sequence shown here is derived from an EMBL/GenBank/DDBJ whole genome shotgun (WGS) entry which is preliminary data.</text>
</comment>
<organism evidence="1 2">
    <name type="scientific">Clydaea vesicula</name>
    <dbReference type="NCBI Taxonomy" id="447962"/>
    <lineage>
        <taxon>Eukaryota</taxon>
        <taxon>Fungi</taxon>
        <taxon>Fungi incertae sedis</taxon>
        <taxon>Chytridiomycota</taxon>
        <taxon>Chytridiomycota incertae sedis</taxon>
        <taxon>Chytridiomycetes</taxon>
        <taxon>Lobulomycetales</taxon>
        <taxon>Lobulomycetaceae</taxon>
        <taxon>Clydaea</taxon>
    </lineage>
</organism>
<gene>
    <name evidence="1" type="ORF">HK099_006049</name>
</gene>